<accession>A0AAD6UGY6</accession>
<name>A0AAD6UGY6_9AGAR</name>
<protein>
    <submittedName>
        <fullName evidence="2">Uncharacterized protein</fullName>
    </submittedName>
</protein>
<reference evidence="2" key="1">
    <citation type="submission" date="2023-03" db="EMBL/GenBank/DDBJ databases">
        <title>Massive genome expansion in bonnet fungi (Mycena s.s.) driven by repeated elements and novel gene families across ecological guilds.</title>
        <authorList>
            <consortium name="Lawrence Berkeley National Laboratory"/>
            <person name="Harder C.B."/>
            <person name="Miyauchi S."/>
            <person name="Viragh M."/>
            <person name="Kuo A."/>
            <person name="Thoen E."/>
            <person name="Andreopoulos B."/>
            <person name="Lu D."/>
            <person name="Skrede I."/>
            <person name="Drula E."/>
            <person name="Henrissat B."/>
            <person name="Morin E."/>
            <person name="Kohler A."/>
            <person name="Barry K."/>
            <person name="LaButti K."/>
            <person name="Morin E."/>
            <person name="Salamov A."/>
            <person name="Lipzen A."/>
            <person name="Mereny Z."/>
            <person name="Hegedus B."/>
            <person name="Baldrian P."/>
            <person name="Stursova M."/>
            <person name="Weitz H."/>
            <person name="Taylor A."/>
            <person name="Grigoriev I.V."/>
            <person name="Nagy L.G."/>
            <person name="Martin F."/>
            <person name="Kauserud H."/>
        </authorList>
    </citation>
    <scope>NUCLEOTIDE SEQUENCE</scope>
    <source>
        <strain evidence="2">CBHHK173m</strain>
    </source>
</reference>
<keyword evidence="3" id="KW-1185">Reference proteome</keyword>
<feature type="compositionally biased region" description="Basic and acidic residues" evidence="1">
    <location>
        <begin position="261"/>
        <end position="279"/>
    </location>
</feature>
<feature type="compositionally biased region" description="Polar residues" evidence="1">
    <location>
        <begin position="196"/>
        <end position="210"/>
    </location>
</feature>
<proteinExistence type="predicted"/>
<feature type="compositionally biased region" description="Low complexity" evidence="1">
    <location>
        <begin position="283"/>
        <end position="294"/>
    </location>
</feature>
<feature type="compositionally biased region" description="Pro residues" evidence="1">
    <location>
        <begin position="217"/>
        <end position="232"/>
    </location>
</feature>
<feature type="compositionally biased region" description="Low complexity" evidence="1">
    <location>
        <begin position="169"/>
        <end position="179"/>
    </location>
</feature>
<feature type="region of interest" description="Disordered" evidence="1">
    <location>
        <begin position="632"/>
        <end position="657"/>
    </location>
</feature>
<evidence type="ECO:0000313" key="3">
    <source>
        <dbReference type="Proteomes" id="UP001222325"/>
    </source>
</evidence>
<feature type="region of interest" description="Disordered" evidence="1">
    <location>
        <begin position="389"/>
        <end position="414"/>
    </location>
</feature>
<evidence type="ECO:0000256" key="1">
    <source>
        <dbReference type="SAM" id="MobiDB-lite"/>
    </source>
</evidence>
<feature type="compositionally biased region" description="Basic and acidic residues" evidence="1">
    <location>
        <begin position="124"/>
        <end position="134"/>
    </location>
</feature>
<feature type="compositionally biased region" description="Polar residues" evidence="1">
    <location>
        <begin position="66"/>
        <end position="77"/>
    </location>
</feature>
<dbReference type="EMBL" id="JARJCN010000005">
    <property type="protein sequence ID" value="KAJ7100888.1"/>
    <property type="molecule type" value="Genomic_DNA"/>
</dbReference>
<organism evidence="2 3">
    <name type="scientific">Mycena belliarum</name>
    <dbReference type="NCBI Taxonomy" id="1033014"/>
    <lineage>
        <taxon>Eukaryota</taxon>
        <taxon>Fungi</taxon>
        <taxon>Dikarya</taxon>
        <taxon>Basidiomycota</taxon>
        <taxon>Agaricomycotina</taxon>
        <taxon>Agaricomycetes</taxon>
        <taxon>Agaricomycetidae</taxon>
        <taxon>Agaricales</taxon>
        <taxon>Marasmiineae</taxon>
        <taxon>Mycenaceae</taxon>
        <taxon>Mycena</taxon>
    </lineage>
</organism>
<gene>
    <name evidence="2" type="ORF">B0H15DRAFT_944179</name>
</gene>
<sequence>MAPPRTRPPDPRIYFRATGARGYFYRDPTMGLVADDDVTFVPPQTAPTDEGLLRQYLEWDAPPPSDASSTGGMTSVQAAPVDNQERRRHQSPPHLPAQRNYAQDQRRYSPPRQQGPSNYARPPSPRDHAYERRPPSPRGYGPRHDYGPPTSQQLQPPPYYDGRGFGPPQRARGGHQQYRGGRGPSPPRFHPVGGNPRQSSSGSRGNTRASTPRDGSPAPPAAAPFVPIPPPSITAAEVGSNGHPVFPMPDDVSDYGSDASDTARDRQRQWARKDADRIRKTAAKPPAARAPRAPTASDAAIVGVWHSLVIATLAEAQNLLRWARSGCPMAWAKVQHIEQHFALSPLLQRTEAVGLILNQQADTRRAFFLATTGTLPLSQKQRHIVAPPPVAPLPSAPPSAAPMPAAPDVEMPQAPAAPQPAVVFSPAYLGNSPPGSDNGALTSRATIAEAVEFWATRPTGWWPQGMRNEQGEFPTAVHDRPLASDVRCAGSMRLWAPDGEFDDGAAALQKFTSLAMTMFSCPGLYARIVHAGGYRYSIYGPEHYNFDLADATWSHIANWWHGHGLLTDGSDLAAMESFARAYRNQPAGLEPANTIWSDGPTGTEDLAHAMGTVIPWAALEHPPLRAGYDTIYPRRPAGPAAQPSPTPSAPATDDDMS</sequence>
<feature type="compositionally biased region" description="Pro residues" evidence="1">
    <location>
        <begin position="389"/>
        <end position="405"/>
    </location>
</feature>
<dbReference type="Proteomes" id="UP001222325">
    <property type="component" value="Unassembled WGS sequence"/>
</dbReference>
<dbReference type="AlphaFoldDB" id="A0AAD6UGY6"/>
<comment type="caution">
    <text evidence="2">The sequence shown here is derived from an EMBL/GenBank/DDBJ whole genome shotgun (WGS) entry which is preliminary data.</text>
</comment>
<feature type="region of interest" description="Disordered" evidence="1">
    <location>
        <begin position="58"/>
        <end position="294"/>
    </location>
</feature>
<evidence type="ECO:0000313" key="2">
    <source>
        <dbReference type="EMBL" id="KAJ7100888.1"/>
    </source>
</evidence>